<dbReference type="GO" id="GO:0006281">
    <property type="term" value="P:DNA repair"/>
    <property type="evidence" value="ECO:0007669"/>
    <property type="project" value="TreeGrafter"/>
</dbReference>
<dbReference type="Gene3D" id="1.10.8.60">
    <property type="match status" value="1"/>
</dbReference>
<name>A0A1R2AV71_9CILI</name>
<dbReference type="SUPFAM" id="SSF52540">
    <property type="entry name" value="P-loop containing nucleoside triphosphate hydrolases"/>
    <property type="match status" value="1"/>
</dbReference>
<dbReference type="InterPro" id="IPR050238">
    <property type="entry name" value="DNA_Rep/Repair_Clamp_Loader"/>
</dbReference>
<dbReference type="FunFam" id="3.40.50.300:FF:000136">
    <property type="entry name" value="Replication factor C subunit 5"/>
    <property type="match status" value="1"/>
</dbReference>
<reference evidence="2 3" key="1">
    <citation type="submission" date="2016-11" db="EMBL/GenBank/DDBJ databases">
        <title>The macronuclear genome of Stentor coeruleus: a giant cell with tiny introns.</title>
        <authorList>
            <person name="Slabodnick M."/>
            <person name="Ruby J.G."/>
            <person name="Reiff S.B."/>
            <person name="Swart E.C."/>
            <person name="Gosai S."/>
            <person name="Prabakaran S."/>
            <person name="Witkowska E."/>
            <person name="Larue G.E."/>
            <person name="Fisher S."/>
            <person name="Freeman R.M."/>
            <person name="Gunawardena J."/>
            <person name="Chu W."/>
            <person name="Stover N.A."/>
            <person name="Gregory B.D."/>
            <person name="Nowacki M."/>
            <person name="Derisi J."/>
            <person name="Roy S.W."/>
            <person name="Marshall W.F."/>
            <person name="Sood P."/>
        </authorList>
    </citation>
    <scope>NUCLEOTIDE SEQUENCE [LARGE SCALE GENOMIC DNA]</scope>
    <source>
        <strain evidence="2">WM001</strain>
    </source>
</reference>
<dbReference type="GO" id="GO:0006261">
    <property type="term" value="P:DNA-templated DNA replication"/>
    <property type="evidence" value="ECO:0007669"/>
    <property type="project" value="TreeGrafter"/>
</dbReference>
<accession>A0A1R2AV71</accession>
<evidence type="ECO:0000313" key="3">
    <source>
        <dbReference type="Proteomes" id="UP000187209"/>
    </source>
</evidence>
<dbReference type="OrthoDB" id="761538at2759"/>
<dbReference type="InterPro" id="IPR008921">
    <property type="entry name" value="DNA_pol3_clamp-load_cplx_C"/>
</dbReference>
<evidence type="ECO:0000313" key="2">
    <source>
        <dbReference type="EMBL" id="OMJ68426.1"/>
    </source>
</evidence>
<dbReference type="SUPFAM" id="SSF48019">
    <property type="entry name" value="post-AAA+ oligomerization domain-like"/>
    <property type="match status" value="1"/>
</dbReference>
<protein>
    <recommendedName>
        <fullName evidence="4">AAA+ ATPase domain-containing protein</fullName>
    </recommendedName>
</protein>
<dbReference type="GO" id="GO:0003677">
    <property type="term" value="F:DNA binding"/>
    <property type="evidence" value="ECO:0007669"/>
    <property type="project" value="InterPro"/>
</dbReference>
<dbReference type="GO" id="GO:0005634">
    <property type="term" value="C:nucleus"/>
    <property type="evidence" value="ECO:0007669"/>
    <property type="project" value="TreeGrafter"/>
</dbReference>
<dbReference type="GO" id="GO:0005663">
    <property type="term" value="C:DNA replication factor C complex"/>
    <property type="evidence" value="ECO:0007669"/>
    <property type="project" value="TreeGrafter"/>
</dbReference>
<dbReference type="EMBL" id="MPUH01001332">
    <property type="protein sequence ID" value="OMJ68426.1"/>
    <property type="molecule type" value="Genomic_DNA"/>
</dbReference>
<dbReference type="CDD" id="cd00009">
    <property type="entry name" value="AAA"/>
    <property type="match status" value="1"/>
</dbReference>
<dbReference type="PANTHER" id="PTHR11669:SF1">
    <property type="entry name" value="REPLICATION FACTOR C SUBUNIT 3"/>
    <property type="match status" value="1"/>
</dbReference>
<keyword evidence="1" id="KW-0235">DNA replication</keyword>
<dbReference type="InterPro" id="IPR027417">
    <property type="entry name" value="P-loop_NTPase"/>
</dbReference>
<dbReference type="Pfam" id="PF13177">
    <property type="entry name" value="DNA_pol3_delta2"/>
    <property type="match status" value="1"/>
</dbReference>
<dbReference type="Pfam" id="PF22534">
    <property type="entry name" value="RFC_C"/>
    <property type="match status" value="1"/>
</dbReference>
<dbReference type="Pfam" id="PF21960">
    <property type="entry name" value="RCF1-5-like_lid"/>
    <property type="match status" value="1"/>
</dbReference>
<dbReference type="Proteomes" id="UP000187209">
    <property type="component" value="Unassembled WGS sequence"/>
</dbReference>
<comment type="caution">
    <text evidence="2">The sequence shown here is derived from an EMBL/GenBank/DDBJ whole genome shotgun (WGS) entry which is preliminary data.</text>
</comment>
<gene>
    <name evidence="2" type="ORF">SteCoe_34117</name>
</gene>
<evidence type="ECO:0000256" key="1">
    <source>
        <dbReference type="ARBA" id="ARBA00022705"/>
    </source>
</evidence>
<proteinExistence type="predicted"/>
<evidence type="ECO:0008006" key="4">
    <source>
        <dbReference type="Google" id="ProtNLM"/>
    </source>
</evidence>
<dbReference type="Gene3D" id="3.40.50.300">
    <property type="entry name" value="P-loop containing nucleotide triphosphate hydrolases"/>
    <property type="match status" value="1"/>
</dbReference>
<sequence length="351" mass="39472">MSAKLWVDKYRPNTLDELTYHTDLSNLLKRLGESGDIPHLLFYGPSGAGKKTRVLALLHTIFGANVSKVKCEVRSFKAGTTTAEITVLQSNSHIDMTPSDVGFRDRVVVQQIIKEIGSSKNPDGRNFKAIILNQADYLSDEAQAALRRTLEKYTATTRLILIANSLCRIIAPIRSRCLGIRVSAPTENEIKQVLNIIALQENLTLPTILETRIVANCNRNLRRAIMILQSIYIQHSKLPPDASVPLPEWEKYLKEITTNILEEQSPKSLKIVRGKLYEVLASCIPATTIFIVLTREIMCRIDPKLKPWVLSESAKYELVMKNGSKPIIHLEAFIARFMSGYKDFMQGIPLS</sequence>
<dbReference type="GO" id="GO:0003689">
    <property type="term" value="F:DNA clamp loader activity"/>
    <property type="evidence" value="ECO:0007669"/>
    <property type="project" value="TreeGrafter"/>
</dbReference>
<organism evidence="2 3">
    <name type="scientific">Stentor coeruleus</name>
    <dbReference type="NCBI Taxonomy" id="5963"/>
    <lineage>
        <taxon>Eukaryota</taxon>
        <taxon>Sar</taxon>
        <taxon>Alveolata</taxon>
        <taxon>Ciliophora</taxon>
        <taxon>Postciliodesmatophora</taxon>
        <taxon>Heterotrichea</taxon>
        <taxon>Heterotrichida</taxon>
        <taxon>Stentoridae</taxon>
        <taxon>Stentor</taxon>
    </lineage>
</organism>
<keyword evidence="3" id="KW-1185">Reference proteome</keyword>
<dbReference type="AlphaFoldDB" id="A0A1R2AV71"/>
<dbReference type="Gene3D" id="1.20.272.10">
    <property type="match status" value="1"/>
</dbReference>
<dbReference type="PANTHER" id="PTHR11669">
    <property type="entry name" value="REPLICATION FACTOR C / DNA POLYMERASE III GAMMA-TAU SUBUNIT"/>
    <property type="match status" value="1"/>
</dbReference>